<evidence type="ECO:0000259" key="1">
    <source>
        <dbReference type="PROSITE" id="PS51819"/>
    </source>
</evidence>
<comment type="caution">
    <text evidence="2">The sequence shown here is derived from an EMBL/GenBank/DDBJ whole genome shotgun (WGS) entry which is preliminary data.</text>
</comment>
<dbReference type="PANTHER" id="PTHR36437">
    <property type="entry name" value="GLYOXALASE/BLEOMYCIN RESISTANCE PROTEIN/DIOXYGENASE"/>
    <property type="match status" value="1"/>
</dbReference>
<dbReference type="AlphaFoldDB" id="A0A852W8F9"/>
<dbReference type="PROSITE" id="PS51819">
    <property type="entry name" value="VOC"/>
    <property type="match status" value="1"/>
</dbReference>
<dbReference type="EMBL" id="JACCCZ010000001">
    <property type="protein sequence ID" value="NYG05263.1"/>
    <property type="molecule type" value="Genomic_DNA"/>
</dbReference>
<dbReference type="Gene3D" id="3.10.180.10">
    <property type="entry name" value="2,3-Dihydroxybiphenyl 1,2-Dioxygenase, domain 1"/>
    <property type="match status" value="1"/>
</dbReference>
<dbReference type="PANTHER" id="PTHR36437:SF2">
    <property type="entry name" value="GLYOXALASE_BLEOMYCIN RESISTANCE PROTEIN_DIOXYGENASE"/>
    <property type="match status" value="1"/>
</dbReference>
<accession>A0A852W8F9</accession>
<dbReference type="InterPro" id="IPR029068">
    <property type="entry name" value="Glyas_Bleomycin-R_OHBP_Dase"/>
</dbReference>
<proteinExistence type="predicted"/>
<dbReference type="InterPro" id="IPR037523">
    <property type="entry name" value="VOC_core"/>
</dbReference>
<evidence type="ECO:0000313" key="2">
    <source>
        <dbReference type="EMBL" id="NYG05263.1"/>
    </source>
</evidence>
<dbReference type="RefSeq" id="WP_179762714.1">
    <property type="nucleotide sequence ID" value="NZ_BAAAJZ010000011.1"/>
</dbReference>
<name>A0A852W8F9_PSEA5</name>
<sequence length="131" mass="14189">MRLRYTTLVVDDYDAAITFFVDVLGFELVEDSPATTSTTGAAKRWVVVRPPGADTGLLLARADGERQRAAVGDQFAGRVGHFLEVDDAAAEYERLVALGVEFEGPPRVEAYGTVAVFRDVAGNRWDLLSGP</sequence>
<reference evidence="2 3" key="1">
    <citation type="submission" date="2020-07" db="EMBL/GenBank/DDBJ databases">
        <title>Sequencing the genomes of 1000 actinobacteria strains.</title>
        <authorList>
            <person name="Klenk H.-P."/>
        </authorList>
    </citation>
    <scope>NUCLEOTIDE SEQUENCE [LARGE SCALE GENOMIC DNA]</scope>
    <source>
        <strain evidence="2 3">DSM 44749</strain>
    </source>
</reference>
<organism evidence="2 3">
    <name type="scientific">Pseudonocardia alni</name>
    <name type="common">Amycolata alni</name>
    <dbReference type="NCBI Taxonomy" id="33907"/>
    <lineage>
        <taxon>Bacteria</taxon>
        <taxon>Bacillati</taxon>
        <taxon>Actinomycetota</taxon>
        <taxon>Actinomycetes</taxon>
        <taxon>Pseudonocardiales</taxon>
        <taxon>Pseudonocardiaceae</taxon>
        <taxon>Pseudonocardia</taxon>
    </lineage>
</organism>
<protein>
    <submittedName>
        <fullName evidence="2">Catechol 2,3-dioxygenase-like lactoylglutathione lyase family enzyme</fullName>
    </submittedName>
</protein>
<gene>
    <name evidence="2" type="ORF">HDA37_005548</name>
</gene>
<dbReference type="GeneID" id="98055181"/>
<keyword evidence="3" id="KW-1185">Reference proteome</keyword>
<dbReference type="Proteomes" id="UP000549695">
    <property type="component" value="Unassembled WGS sequence"/>
</dbReference>
<evidence type="ECO:0000313" key="3">
    <source>
        <dbReference type="Proteomes" id="UP000549695"/>
    </source>
</evidence>
<dbReference type="SUPFAM" id="SSF54593">
    <property type="entry name" value="Glyoxalase/Bleomycin resistance protein/Dihydroxybiphenyl dioxygenase"/>
    <property type="match status" value="1"/>
</dbReference>
<dbReference type="Pfam" id="PF00903">
    <property type="entry name" value="Glyoxalase"/>
    <property type="match status" value="1"/>
</dbReference>
<dbReference type="InterPro" id="IPR004360">
    <property type="entry name" value="Glyas_Fos-R_dOase_dom"/>
</dbReference>
<feature type="domain" description="VOC" evidence="1">
    <location>
        <begin position="2"/>
        <end position="130"/>
    </location>
</feature>